<dbReference type="PANTHER" id="PTHR28062">
    <property type="entry name" value="K+-H+ EXCHANGE-LIKE PROTEIN"/>
    <property type="match status" value="1"/>
</dbReference>
<dbReference type="GO" id="GO:1902600">
    <property type="term" value="P:proton transmembrane transport"/>
    <property type="evidence" value="ECO:0007669"/>
    <property type="project" value="TreeGrafter"/>
</dbReference>
<dbReference type="Proteomes" id="UP000515151">
    <property type="component" value="Chromosome 3"/>
</dbReference>
<evidence type="ECO:0000313" key="3">
    <source>
        <dbReference type="RefSeq" id="XP_031386448.1"/>
    </source>
</evidence>
<dbReference type="AlphaFoldDB" id="A0A6P8D4R9"/>
<evidence type="ECO:0000313" key="2">
    <source>
        <dbReference type="Proteomes" id="UP000515151"/>
    </source>
</evidence>
<gene>
    <name evidence="3" type="primary">LOC116199971</name>
</gene>
<keyword evidence="2" id="KW-1185">Reference proteome</keyword>
<keyword evidence="1" id="KW-0472">Membrane</keyword>
<feature type="transmembrane region" description="Helical" evidence="1">
    <location>
        <begin position="147"/>
        <end position="176"/>
    </location>
</feature>
<name>A0A6P8D4R9_PUNGR</name>
<evidence type="ECO:0000256" key="1">
    <source>
        <dbReference type="SAM" id="Phobius"/>
    </source>
</evidence>
<protein>
    <submittedName>
        <fullName evidence="3">Uncharacterized protein C23H3.12c isoform X1</fullName>
    </submittedName>
</protein>
<keyword evidence="1" id="KW-0812">Transmembrane</keyword>
<dbReference type="RefSeq" id="XP_031386448.1">
    <property type="nucleotide sequence ID" value="XM_031530588.1"/>
</dbReference>
<dbReference type="GeneID" id="116199971"/>
<dbReference type="GO" id="GO:0005743">
    <property type="term" value="C:mitochondrial inner membrane"/>
    <property type="evidence" value="ECO:0007669"/>
    <property type="project" value="TreeGrafter"/>
</dbReference>
<organism evidence="2 3">
    <name type="scientific">Punica granatum</name>
    <name type="common">Pomegranate</name>
    <dbReference type="NCBI Taxonomy" id="22663"/>
    <lineage>
        <taxon>Eukaryota</taxon>
        <taxon>Viridiplantae</taxon>
        <taxon>Streptophyta</taxon>
        <taxon>Embryophyta</taxon>
        <taxon>Tracheophyta</taxon>
        <taxon>Spermatophyta</taxon>
        <taxon>Magnoliopsida</taxon>
        <taxon>eudicotyledons</taxon>
        <taxon>Gunneridae</taxon>
        <taxon>Pentapetalae</taxon>
        <taxon>rosids</taxon>
        <taxon>malvids</taxon>
        <taxon>Myrtales</taxon>
        <taxon>Lythraceae</taxon>
        <taxon>Punica</taxon>
    </lineage>
</organism>
<dbReference type="GO" id="GO:0006813">
    <property type="term" value="P:potassium ion transport"/>
    <property type="evidence" value="ECO:0007669"/>
    <property type="project" value="TreeGrafter"/>
</dbReference>
<dbReference type="OrthoDB" id="5562676at2759"/>
<proteinExistence type="predicted"/>
<dbReference type="Pfam" id="PF10173">
    <property type="entry name" value="Mit_KHE1"/>
    <property type="match status" value="1"/>
</dbReference>
<dbReference type="PANTHER" id="PTHR28062:SF1">
    <property type="entry name" value="TRANSMEMBRANE PROTEIN"/>
    <property type="match status" value="1"/>
</dbReference>
<reference evidence="3" key="2">
    <citation type="submission" date="2025-08" db="UniProtKB">
        <authorList>
            <consortium name="RefSeq"/>
        </authorList>
    </citation>
    <scope>IDENTIFICATION</scope>
    <source>
        <tissue evidence="3">Leaf</tissue>
    </source>
</reference>
<sequence>MRARLVVFPVKGRNWCFSRSVDTSSSAAADSASAHTPSGLRELCTKISNNSDPKQSNAELLIDFVSNKMNRAWMGLEKAPEGTFKNKIHGLGLRLLARVKPSEMFLKSITKEVSSVEITYPPSLNARLVRRRLRHVAKRGTIIHRKYFYGSVSLLPLTTAFTVLPLPNIPFFWILFRTYSHWRALQGSEKLLELVSDSSAANVNEGEHEHDKLKDAIPDRFVSSTWVLQPSEQLEGLIQHDDGDDGLSKSTISTICKTFNLNAIDALKYRNSM</sequence>
<keyword evidence="1" id="KW-1133">Transmembrane helix</keyword>
<reference evidence="2" key="1">
    <citation type="journal article" date="2020" name="Plant Biotechnol. J.">
        <title>The pomegranate (Punica granatum L.) draft genome dissects genetic divergence between soft- and hard-seeded cultivars.</title>
        <authorList>
            <person name="Luo X."/>
            <person name="Li H."/>
            <person name="Wu Z."/>
            <person name="Yao W."/>
            <person name="Zhao P."/>
            <person name="Cao D."/>
            <person name="Yu H."/>
            <person name="Li K."/>
            <person name="Poudel K."/>
            <person name="Zhao D."/>
            <person name="Zhang F."/>
            <person name="Xia X."/>
            <person name="Chen L."/>
            <person name="Wang Q."/>
            <person name="Jing D."/>
            <person name="Cao S."/>
        </authorList>
    </citation>
    <scope>NUCLEOTIDE SEQUENCE [LARGE SCALE GENOMIC DNA]</scope>
    <source>
        <strain evidence="2">cv. Tunisia</strain>
    </source>
</reference>
<dbReference type="InterPro" id="IPR018786">
    <property type="entry name" value="Mit_KHE1"/>
</dbReference>
<accession>A0A6P8D4R9</accession>